<sequence length="85" mass="9564">MCLMKASMLLFIEVEEEGVRNQPRVGVGVPKMATYVHRLKKALVRDSRKGSKTRNFFPLQKGQTPPKSSSEFSEQEFPPPLTISA</sequence>
<protein>
    <submittedName>
        <fullName evidence="2">Uncharacterized protein</fullName>
    </submittedName>
</protein>
<accession>A0AAV7HVC8</accession>
<evidence type="ECO:0000256" key="1">
    <source>
        <dbReference type="SAM" id="MobiDB-lite"/>
    </source>
</evidence>
<evidence type="ECO:0000313" key="3">
    <source>
        <dbReference type="Proteomes" id="UP000826195"/>
    </source>
</evidence>
<comment type="caution">
    <text evidence="2">The sequence shown here is derived from an EMBL/GenBank/DDBJ whole genome shotgun (WGS) entry which is preliminary data.</text>
</comment>
<organism evidence="2 3">
    <name type="scientific">Cotesia glomerata</name>
    <name type="common">Lepidopteran parasitic wasp</name>
    <name type="synonym">Apanteles glomeratus</name>
    <dbReference type="NCBI Taxonomy" id="32391"/>
    <lineage>
        <taxon>Eukaryota</taxon>
        <taxon>Metazoa</taxon>
        <taxon>Ecdysozoa</taxon>
        <taxon>Arthropoda</taxon>
        <taxon>Hexapoda</taxon>
        <taxon>Insecta</taxon>
        <taxon>Pterygota</taxon>
        <taxon>Neoptera</taxon>
        <taxon>Endopterygota</taxon>
        <taxon>Hymenoptera</taxon>
        <taxon>Apocrita</taxon>
        <taxon>Ichneumonoidea</taxon>
        <taxon>Braconidae</taxon>
        <taxon>Microgastrinae</taxon>
        <taxon>Cotesia</taxon>
    </lineage>
</organism>
<evidence type="ECO:0000313" key="2">
    <source>
        <dbReference type="EMBL" id="KAH0548988.1"/>
    </source>
</evidence>
<dbReference type="AlphaFoldDB" id="A0AAV7HVC8"/>
<proteinExistence type="predicted"/>
<dbReference type="Proteomes" id="UP000826195">
    <property type="component" value="Unassembled WGS sequence"/>
</dbReference>
<feature type="region of interest" description="Disordered" evidence="1">
    <location>
        <begin position="44"/>
        <end position="85"/>
    </location>
</feature>
<keyword evidence="3" id="KW-1185">Reference proteome</keyword>
<dbReference type="EMBL" id="JAHXZJ010001864">
    <property type="protein sequence ID" value="KAH0548988.1"/>
    <property type="molecule type" value="Genomic_DNA"/>
</dbReference>
<name>A0AAV7HVC8_COTGL</name>
<reference evidence="2 3" key="1">
    <citation type="journal article" date="2021" name="J. Hered.">
        <title>A chromosome-level genome assembly of the parasitoid wasp, Cotesia glomerata (Hymenoptera: Braconidae).</title>
        <authorList>
            <person name="Pinto B.J."/>
            <person name="Weis J.J."/>
            <person name="Gamble T."/>
            <person name="Ode P.J."/>
            <person name="Paul R."/>
            <person name="Zaspel J.M."/>
        </authorList>
    </citation>
    <scope>NUCLEOTIDE SEQUENCE [LARGE SCALE GENOMIC DNA]</scope>
    <source>
        <strain evidence="2">CgM1</strain>
    </source>
</reference>
<feature type="compositionally biased region" description="Low complexity" evidence="1">
    <location>
        <begin position="65"/>
        <end position="76"/>
    </location>
</feature>
<gene>
    <name evidence="2" type="ORF">KQX54_004967</name>
</gene>